<dbReference type="GeneID" id="96911885"/>
<keyword evidence="3 5" id="KW-1133">Transmembrane helix</keyword>
<keyword evidence="4 5" id="KW-0472">Membrane</keyword>
<dbReference type="InterPro" id="IPR007016">
    <property type="entry name" value="O-antigen_ligase-rel_domated"/>
</dbReference>
<dbReference type="PANTHER" id="PTHR37422">
    <property type="entry name" value="TEICHURONIC ACID BIOSYNTHESIS PROTEIN TUAE"/>
    <property type="match status" value="1"/>
</dbReference>
<dbReference type="PANTHER" id="PTHR37422:SF13">
    <property type="entry name" value="LIPOPOLYSACCHARIDE BIOSYNTHESIS PROTEIN PA4999-RELATED"/>
    <property type="match status" value="1"/>
</dbReference>
<feature type="transmembrane region" description="Helical" evidence="5">
    <location>
        <begin position="7"/>
        <end position="23"/>
    </location>
</feature>
<dbReference type="RefSeq" id="WP_091762686.1">
    <property type="nucleotide sequence ID" value="NZ_BJVX01000015.1"/>
</dbReference>
<evidence type="ECO:0000256" key="3">
    <source>
        <dbReference type="ARBA" id="ARBA00022989"/>
    </source>
</evidence>
<accession>A0AAV3WQL5</accession>
<evidence type="ECO:0000313" key="8">
    <source>
        <dbReference type="Proteomes" id="UP000887127"/>
    </source>
</evidence>
<dbReference type="Pfam" id="PF04932">
    <property type="entry name" value="Wzy_C"/>
    <property type="match status" value="1"/>
</dbReference>
<evidence type="ECO:0000256" key="5">
    <source>
        <dbReference type="SAM" id="Phobius"/>
    </source>
</evidence>
<feature type="transmembrane region" description="Helical" evidence="5">
    <location>
        <begin position="97"/>
        <end position="113"/>
    </location>
</feature>
<evidence type="ECO:0000259" key="6">
    <source>
        <dbReference type="Pfam" id="PF04932"/>
    </source>
</evidence>
<dbReference type="Proteomes" id="UP000887127">
    <property type="component" value="Unassembled WGS sequence"/>
</dbReference>
<feature type="transmembrane region" description="Helical" evidence="5">
    <location>
        <begin position="333"/>
        <end position="351"/>
    </location>
</feature>
<protein>
    <submittedName>
        <fullName evidence="7">O-antigen polymerase</fullName>
    </submittedName>
</protein>
<feature type="transmembrane region" description="Helical" evidence="5">
    <location>
        <begin position="29"/>
        <end position="48"/>
    </location>
</feature>
<gene>
    <name evidence="7" type="ORF">M132T_10500</name>
</gene>
<proteinExistence type="predicted"/>
<organism evidence="7 8">
    <name type="scientific">Marinilactibacillus psychrotolerans</name>
    <dbReference type="NCBI Taxonomy" id="191770"/>
    <lineage>
        <taxon>Bacteria</taxon>
        <taxon>Bacillati</taxon>
        <taxon>Bacillota</taxon>
        <taxon>Bacilli</taxon>
        <taxon>Lactobacillales</taxon>
        <taxon>Carnobacteriaceae</taxon>
        <taxon>Marinilactibacillus</taxon>
    </lineage>
</organism>
<dbReference type="AlphaFoldDB" id="A0AAV3WQL5"/>
<evidence type="ECO:0000256" key="1">
    <source>
        <dbReference type="ARBA" id="ARBA00004141"/>
    </source>
</evidence>
<dbReference type="InterPro" id="IPR051533">
    <property type="entry name" value="WaaL-like"/>
</dbReference>
<feature type="transmembrane region" description="Helical" evidence="5">
    <location>
        <begin position="151"/>
        <end position="171"/>
    </location>
</feature>
<reference evidence="7" key="1">
    <citation type="submission" date="2019-08" db="EMBL/GenBank/DDBJ databases">
        <title>Marinilactibacillus psychrotolerans M13-2T whole genome sequencing project.</title>
        <authorList>
            <person name="Ishikawa M."/>
            <person name="Suzuki T."/>
            <person name="Matsutani M."/>
        </authorList>
    </citation>
    <scope>NUCLEOTIDE SEQUENCE</scope>
    <source>
        <strain evidence="7">M13-2T</strain>
    </source>
</reference>
<feature type="transmembrane region" description="Helical" evidence="5">
    <location>
        <begin position="178"/>
        <end position="196"/>
    </location>
</feature>
<name>A0AAV3WQL5_9LACT</name>
<dbReference type="GO" id="GO:0016020">
    <property type="term" value="C:membrane"/>
    <property type="evidence" value="ECO:0007669"/>
    <property type="project" value="UniProtKB-SubCell"/>
</dbReference>
<feature type="transmembrane region" description="Helical" evidence="5">
    <location>
        <begin position="202"/>
        <end position="219"/>
    </location>
</feature>
<comment type="subcellular location">
    <subcellularLocation>
        <location evidence="1">Membrane</location>
        <topology evidence="1">Multi-pass membrane protein</topology>
    </subcellularLocation>
</comment>
<dbReference type="EMBL" id="BKBI01000006">
    <property type="protein sequence ID" value="GEQ35542.1"/>
    <property type="molecule type" value="Genomic_DNA"/>
</dbReference>
<comment type="caution">
    <text evidence="7">The sequence shown here is derived from an EMBL/GenBank/DDBJ whole genome shotgun (WGS) entry which is preliminary data.</text>
</comment>
<sequence>MKKKIQLILSMCFALFVFMTINLPSIKLFYSSSIWNILALLGLLVIGIVRKKIIKEKMILLKGIQIKYITFFLLLWGMMLYVSFLYAPKSLSLSDKVQYISVILFSLGIVLFLKKTDMNFLVLYQTSWGIILSLLEATVGIDKNTSLGQNYLTSGVAIAVSIVTFFGYVYASNRSIKIKVLSFPIFLILFVGVTSLRGRTPILLAIIVPFVVLILNTLFETKVKRKILMLLSIVVVAIVSIIVLTYVLPESTINRIFRVFSSLEEEPRYELYKSSFDLIKKNPFGIGLKGTLDYGIMYPHNIFLEFFLVGGYFMIFPLLFLGAFIVNTIRKAFVYKGFSIVWFSLFTYFFLTWNISYDLSSSYLLFTSLTLLVTSTTLNDQFRVDKI</sequence>
<evidence type="ECO:0000256" key="4">
    <source>
        <dbReference type="ARBA" id="ARBA00023136"/>
    </source>
</evidence>
<feature type="domain" description="O-antigen ligase-related" evidence="6">
    <location>
        <begin position="185"/>
        <end position="313"/>
    </location>
</feature>
<feature type="transmembrane region" description="Helical" evidence="5">
    <location>
        <begin position="228"/>
        <end position="248"/>
    </location>
</feature>
<keyword evidence="2 5" id="KW-0812">Transmembrane</keyword>
<feature type="transmembrane region" description="Helical" evidence="5">
    <location>
        <begin position="302"/>
        <end position="326"/>
    </location>
</feature>
<feature type="transmembrane region" description="Helical" evidence="5">
    <location>
        <begin position="68"/>
        <end position="85"/>
    </location>
</feature>
<evidence type="ECO:0000256" key="2">
    <source>
        <dbReference type="ARBA" id="ARBA00022692"/>
    </source>
</evidence>
<evidence type="ECO:0000313" key="7">
    <source>
        <dbReference type="EMBL" id="GEQ35542.1"/>
    </source>
</evidence>
<feature type="transmembrane region" description="Helical" evidence="5">
    <location>
        <begin position="120"/>
        <end position="139"/>
    </location>
</feature>